<proteinExistence type="predicted"/>
<evidence type="ECO:0000259" key="1">
    <source>
        <dbReference type="Pfam" id="PF20710"/>
    </source>
</evidence>
<dbReference type="Pfam" id="PF20710">
    <property type="entry name" value="DUF6824"/>
    <property type="match status" value="1"/>
</dbReference>
<gene>
    <name evidence="2" type="ORF">IV203_008853</name>
</gene>
<dbReference type="EMBL" id="JAGRRH010000017">
    <property type="protein sequence ID" value="KAG7352805.1"/>
    <property type="molecule type" value="Genomic_DNA"/>
</dbReference>
<keyword evidence="3" id="KW-1185">Reference proteome</keyword>
<name>A0A9K3KZB7_9STRA</name>
<dbReference type="InterPro" id="IPR049227">
    <property type="entry name" value="DUF6824"/>
</dbReference>
<reference evidence="2" key="1">
    <citation type="journal article" date="2021" name="Sci. Rep.">
        <title>Diploid genomic architecture of Nitzschia inconspicua, an elite biomass production diatom.</title>
        <authorList>
            <person name="Oliver A."/>
            <person name="Podell S."/>
            <person name="Pinowska A."/>
            <person name="Traller J.C."/>
            <person name="Smith S.R."/>
            <person name="McClure R."/>
            <person name="Beliaev A."/>
            <person name="Bohutskyi P."/>
            <person name="Hill E.A."/>
            <person name="Rabines A."/>
            <person name="Zheng H."/>
            <person name="Allen L.Z."/>
            <person name="Kuo A."/>
            <person name="Grigoriev I.V."/>
            <person name="Allen A.E."/>
            <person name="Hazlebeck D."/>
            <person name="Allen E.E."/>
        </authorList>
    </citation>
    <scope>NUCLEOTIDE SEQUENCE</scope>
    <source>
        <strain evidence="2">Hildebrandi</strain>
    </source>
</reference>
<accession>A0A9K3KZB7</accession>
<dbReference type="AlphaFoldDB" id="A0A9K3KZB7"/>
<dbReference type="Proteomes" id="UP000693970">
    <property type="component" value="Unassembled WGS sequence"/>
</dbReference>
<evidence type="ECO:0000313" key="2">
    <source>
        <dbReference type="EMBL" id="KAG7352805.1"/>
    </source>
</evidence>
<reference evidence="2" key="2">
    <citation type="submission" date="2021-04" db="EMBL/GenBank/DDBJ databases">
        <authorList>
            <person name="Podell S."/>
        </authorList>
    </citation>
    <scope>NUCLEOTIDE SEQUENCE</scope>
    <source>
        <strain evidence="2">Hildebrandi</strain>
    </source>
</reference>
<comment type="caution">
    <text evidence="2">The sequence shown here is derived from an EMBL/GenBank/DDBJ whole genome shotgun (WGS) entry which is preliminary data.</text>
</comment>
<protein>
    <recommendedName>
        <fullName evidence="1">DUF6824 domain-containing protein</fullName>
    </recommendedName>
</protein>
<organism evidence="2 3">
    <name type="scientific">Nitzschia inconspicua</name>
    <dbReference type="NCBI Taxonomy" id="303405"/>
    <lineage>
        <taxon>Eukaryota</taxon>
        <taxon>Sar</taxon>
        <taxon>Stramenopiles</taxon>
        <taxon>Ochrophyta</taxon>
        <taxon>Bacillariophyta</taxon>
        <taxon>Bacillariophyceae</taxon>
        <taxon>Bacillariophycidae</taxon>
        <taxon>Bacillariales</taxon>
        <taxon>Bacillariaceae</taxon>
        <taxon>Nitzschia</taxon>
    </lineage>
</organism>
<sequence>MKALKSGYAMLLDEKVRSGRVVFTWVLPKMYRWTPGYVKRRIFFYLCSLTAKDVENQKRGLVVIKSSIGQRNFFAERMLKVVVLLNCIPIQLRGIHCCYDSPFVHGVINASTFMKRKDLVRLRFHYGSLLEAFYNFMGYGIVGIIPVGNDGKIKREIMEQWIRRRLAEEGSQPQEIETVVPNPEDVLLGRGKKVQSFPGNVKFREEIESNRHTYDISSKFEKF</sequence>
<evidence type="ECO:0000313" key="3">
    <source>
        <dbReference type="Proteomes" id="UP000693970"/>
    </source>
</evidence>
<feature type="domain" description="DUF6824" evidence="1">
    <location>
        <begin position="185"/>
        <end position="222"/>
    </location>
</feature>